<dbReference type="Proteomes" id="UP000663845">
    <property type="component" value="Unassembled WGS sequence"/>
</dbReference>
<sequence length="278" mass="31184">MCAMNNCDRSQLYHKSIIQKSIDHVGSWHSADSISIDEDSYHTSPSLIDTSKQITQDQPDSTGTLTDCNNKNTSTKDICQTSNVVSQTPRNYQYFSGGGLRLPSPNPGRKATDQQFITTGFQRSYSAGNILNVTLEERLTSDSGRGDSVEHLPAATTTTTVQTPHYVVVPIFGQEGTVALMTNRYDFDQRKIDEYQKQKNKSTLKSWFVKQPPPLLLPPPVTNVTTSKPSRRHKTQSTSILSRIFIKSIKRPSTGPQYFEPIVRHHLSQNTTNDKHLK</sequence>
<proteinExistence type="predicted"/>
<comment type="caution">
    <text evidence="3">The sequence shown here is derived from an EMBL/GenBank/DDBJ whole genome shotgun (WGS) entry which is preliminary data.</text>
</comment>
<dbReference type="EMBL" id="CAJNOG010000120">
    <property type="protein sequence ID" value="CAF0971820.1"/>
    <property type="molecule type" value="Genomic_DNA"/>
</dbReference>
<evidence type="ECO:0000313" key="3">
    <source>
        <dbReference type="EMBL" id="CAF4092093.1"/>
    </source>
</evidence>
<dbReference type="Proteomes" id="UP000663844">
    <property type="component" value="Unassembled WGS sequence"/>
</dbReference>
<reference evidence="3" key="1">
    <citation type="submission" date="2021-02" db="EMBL/GenBank/DDBJ databases">
        <authorList>
            <person name="Nowell W R."/>
        </authorList>
    </citation>
    <scope>NUCLEOTIDE SEQUENCE</scope>
</reference>
<protein>
    <submittedName>
        <fullName evidence="3">Uncharacterized protein</fullName>
    </submittedName>
</protein>
<name>A0A819UBR8_9BILA</name>
<gene>
    <name evidence="2" type="ORF">JYZ213_LOCUS14433</name>
    <name evidence="3" type="ORF">OXD698_LOCUS34948</name>
</gene>
<feature type="region of interest" description="Disordered" evidence="1">
    <location>
        <begin position="51"/>
        <end position="72"/>
    </location>
</feature>
<evidence type="ECO:0000313" key="2">
    <source>
        <dbReference type="EMBL" id="CAF0971820.1"/>
    </source>
</evidence>
<feature type="region of interest" description="Disordered" evidence="1">
    <location>
        <begin position="218"/>
        <end position="237"/>
    </location>
</feature>
<evidence type="ECO:0000256" key="1">
    <source>
        <dbReference type="SAM" id="MobiDB-lite"/>
    </source>
</evidence>
<organism evidence="3 4">
    <name type="scientific">Adineta steineri</name>
    <dbReference type="NCBI Taxonomy" id="433720"/>
    <lineage>
        <taxon>Eukaryota</taxon>
        <taxon>Metazoa</taxon>
        <taxon>Spiralia</taxon>
        <taxon>Gnathifera</taxon>
        <taxon>Rotifera</taxon>
        <taxon>Eurotatoria</taxon>
        <taxon>Bdelloidea</taxon>
        <taxon>Adinetida</taxon>
        <taxon>Adinetidae</taxon>
        <taxon>Adineta</taxon>
    </lineage>
</organism>
<accession>A0A819UBR8</accession>
<evidence type="ECO:0000313" key="4">
    <source>
        <dbReference type="Proteomes" id="UP000663844"/>
    </source>
</evidence>
<dbReference type="AlphaFoldDB" id="A0A819UBR8"/>
<dbReference type="EMBL" id="CAJOAZ010005220">
    <property type="protein sequence ID" value="CAF4092093.1"/>
    <property type="molecule type" value="Genomic_DNA"/>
</dbReference>